<organism evidence="12 13">
    <name type="scientific">Haloechinothrix aidingensis</name>
    <dbReference type="NCBI Taxonomy" id="2752311"/>
    <lineage>
        <taxon>Bacteria</taxon>
        <taxon>Bacillati</taxon>
        <taxon>Actinomycetota</taxon>
        <taxon>Actinomycetes</taxon>
        <taxon>Pseudonocardiales</taxon>
        <taxon>Pseudonocardiaceae</taxon>
        <taxon>Haloechinothrix</taxon>
    </lineage>
</organism>
<evidence type="ECO:0000313" key="13">
    <source>
        <dbReference type="Proteomes" id="UP000582974"/>
    </source>
</evidence>
<evidence type="ECO:0000256" key="1">
    <source>
        <dbReference type="ARBA" id="ARBA00001946"/>
    </source>
</evidence>
<dbReference type="RefSeq" id="WP_180894952.1">
    <property type="nucleotide sequence ID" value="NZ_JACCKD010000009.1"/>
</dbReference>
<dbReference type="InterPro" id="IPR005846">
    <property type="entry name" value="A-D-PHexomutase_a/b/a-III"/>
</dbReference>
<dbReference type="InterPro" id="IPR036900">
    <property type="entry name" value="A-D-PHexomutase_C_sf"/>
</dbReference>
<evidence type="ECO:0000256" key="3">
    <source>
        <dbReference type="ARBA" id="ARBA00022553"/>
    </source>
</evidence>
<keyword evidence="13" id="KW-1185">Reference proteome</keyword>
<accession>A0A838AFD4</accession>
<feature type="domain" description="Alpha-D-phosphohexomutase C-terminal" evidence="8">
    <location>
        <begin position="497"/>
        <end position="526"/>
    </location>
</feature>
<comment type="cofactor">
    <cofactor evidence="1">
        <name>Mg(2+)</name>
        <dbReference type="ChEBI" id="CHEBI:18420"/>
    </cofactor>
</comment>
<feature type="domain" description="Alpha-D-phosphohexomutase alpha/beta/alpha" evidence="10">
    <location>
        <begin position="221"/>
        <end position="308"/>
    </location>
</feature>
<evidence type="ECO:0000256" key="4">
    <source>
        <dbReference type="ARBA" id="ARBA00022723"/>
    </source>
</evidence>
<dbReference type="SUPFAM" id="SSF53738">
    <property type="entry name" value="Phosphoglucomutase, first 3 domains"/>
    <property type="match status" value="3"/>
</dbReference>
<evidence type="ECO:0000256" key="5">
    <source>
        <dbReference type="ARBA" id="ARBA00022842"/>
    </source>
</evidence>
<dbReference type="Proteomes" id="UP000582974">
    <property type="component" value="Unassembled WGS sequence"/>
</dbReference>
<dbReference type="Pfam" id="PF02879">
    <property type="entry name" value="PGM_PMM_II"/>
    <property type="match status" value="1"/>
</dbReference>
<protein>
    <submittedName>
        <fullName evidence="12">Phospho-sugar mutase</fullName>
    </submittedName>
</protein>
<keyword evidence="4 7" id="KW-0479">Metal-binding</keyword>
<dbReference type="Pfam" id="PF00408">
    <property type="entry name" value="PGM_PMM_IV"/>
    <property type="match status" value="1"/>
</dbReference>
<evidence type="ECO:0000259" key="11">
    <source>
        <dbReference type="Pfam" id="PF02880"/>
    </source>
</evidence>
<evidence type="ECO:0000259" key="9">
    <source>
        <dbReference type="Pfam" id="PF02878"/>
    </source>
</evidence>
<dbReference type="EMBL" id="JACCKD010000009">
    <property type="protein sequence ID" value="MBA0128074.1"/>
    <property type="molecule type" value="Genomic_DNA"/>
</dbReference>
<evidence type="ECO:0000313" key="12">
    <source>
        <dbReference type="EMBL" id="MBA0128074.1"/>
    </source>
</evidence>
<evidence type="ECO:0000259" key="10">
    <source>
        <dbReference type="Pfam" id="PF02879"/>
    </source>
</evidence>
<dbReference type="Pfam" id="PF02878">
    <property type="entry name" value="PGM_PMM_I"/>
    <property type="match status" value="1"/>
</dbReference>
<dbReference type="Gene3D" id="3.40.120.10">
    <property type="entry name" value="Alpha-D-Glucose-1,6-Bisphosphate, subunit A, domain 3"/>
    <property type="match status" value="3"/>
</dbReference>
<dbReference type="AlphaFoldDB" id="A0A838AFD4"/>
<sequence>MAPDPGVLEAARRWAAGDVDERCRAELHDLIDRAASGDADAAAELDDRMSGPLTFGTAGLRGPLRAGPNGMNRAVVARTTAGVARWLEEHGHTGGMVLVGRDARHGSAELATEASSVLSGAGLTVSVFDEPVPTPVLAFAVGDLGAAAGIQITASHNPAGDNGYKLYDASGAQIAPPADAEISAAIETVPEATALPRSCDWDRPDPAVVDRYLARAATMPRGRARGIRVALTPLHGVGAATAVAALHRAGFDDVVVVPEQAEPDPDFPTVPYPNPEEPGACDRLLDLAASCRADLAVALDPDADRCAVGIPTRHAAHDASPGFRMLTGDETGTLLGEHVLASLDRGRHPDPVVATTIVSSSALATLARAHRVSYAETLTGFKWLVRAADGDRLVYAYEEALGVCADPAAVRDKDGITAAVLAADLAATRKAAGSSIGQMLDELATEHGVYLTAPVTVRVRSSRELPEIMRRIRADPPRQLAGRTVTLDDLLPGSDTLRLTGAGIRVVVRPSGTEPKIKTYLEVVEQPPEQPSPAALEQVRDSAAGTLSALRADTRALLEG</sequence>
<dbReference type="PANTHER" id="PTHR45745:SF1">
    <property type="entry name" value="PHOSPHOGLUCOMUTASE 2B-RELATED"/>
    <property type="match status" value="1"/>
</dbReference>
<dbReference type="PRINTS" id="PR00509">
    <property type="entry name" value="PGMPMM"/>
</dbReference>
<gene>
    <name evidence="12" type="ORF">H0B56_21220</name>
</gene>
<keyword evidence="3" id="KW-0597">Phosphoprotein</keyword>
<dbReference type="InterPro" id="IPR016066">
    <property type="entry name" value="A-D-PHexomutase_CS"/>
</dbReference>
<dbReference type="Gene3D" id="3.30.310.50">
    <property type="entry name" value="Alpha-D-phosphohexomutase, C-terminal domain"/>
    <property type="match status" value="1"/>
</dbReference>
<dbReference type="GO" id="GO:0005975">
    <property type="term" value="P:carbohydrate metabolic process"/>
    <property type="evidence" value="ECO:0007669"/>
    <property type="project" value="InterPro"/>
</dbReference>
<dbReference type="SUPFAM" id="SSF55957">
    <property type="entry name" value="Phosphoglucomutase, C-terminal domain"/>
    <property type="match status" value="1"/>
</dbReference>
<evidence type="ECO:0000256" key="2">
    <source>
        <dbReference type="ARBA" id="ARBA00010231"/>
    </source>
</evidence>
<dbReference type="PROSITE" id="PS00710">
    <property type="entry name" value="PGM_PMM"/>
    <property type="match status" value="1"/>
</dbReference>
<dbReference type="InterPro" id="IPR005841">
    <property type="entry name" value="Alpha-D-phosphohexomutase_SF"/>
</dbReference>
<reference evidence="12 13" key="1">
    <citation type="submission" date="2020-07" db="EMBL/GenBank/DDBJ databases">
        <title>Genome of Haloechinothrix sp.</title>
        <authorList>
            <person name="Tang S.-K."/>
            <person name="Yang L."/>
            <person name="Zhu W.-Y."/>
        </authorList>
    </citation>
    <scope>NUCLEOTIDE SEQUENCE [LARGE SCALE GENOMIC DNA]</scope>
    <source>
        <strain evidence="12 13">YIM 98757</strain>
    </source>
</reference>
<keyword evidence="6" id="KW-0413">Isomerase</keyword>
<keyword evidence="5 7" id="KW-0460">Magnesium</keyword>
<proteinExistence type="inferred from homology"/>
<dbReference type="CDD" id="cd05799">
    <property type="entry name" value="PGM2"/>
    <property type="match status" value="1"/>
</dbReference>
<dbReference type="InterPro" id="IPR005844">
    <property type="entry name" value="A-D-PHexomutase_a/b/a-I"/>
</dbReference>
<dbReference type="InterPro" id="IPR016055">
    <property type="entry name" value="A-D-PHexomutase_a/b/a-I/II/III"/>
</dbReference>
<name>A0A838AFD4_9PSEU</name>
<dbReference type="PANTHER" id="PTHR45745">
    <property type="entry name" value="PHOSPHOMANNOMUTASE 45A"/>
    <property type="match status" value="1"/>
</dbReference>
<evidence type="ECO:0000259" key="8">
    <source>
        <dbReference type="Pfam" id="PF00408"/>
    </source>
</evidence>
<dbReference type="InterPro" id="IPR005843">
    <property type="entry name" value="A-D-PHexomutase_C"/>
</dbReference>
<dbReference type="GO" id="GO:0000287">
    <property type="term" value="F:magnesium ion binding"/>
    <property type="evidence" value="ECO:0007669"/>
    <property type="project" value="InterPro"/>
</dbReference>
<dbReference type="Pfam" id="PF02880">
    <property type="entry name" value="PGM_PMM_III"/>
    <property type="match status" value="1"/>
</dbReference>
<dbReference type="InterPro" id="IPR005845">
    <property type="entry name" value="A-D-PHexomutase_a/b/a-II"/>
</dbReference>
<feature type="domain" description="Alpha-D-phosphohexomutase alpha/beta/alpha" evidence="9">
    <location>
        <begin position="54"/>
        <end position="189"/>
    </location>
</feature>
<evidence type="ECO:0000256" key="6">
    <source>
        <dbReference type="ARBA" id="ARBA00023235"/>
    </source>
</evidence>
<evidence type="ECO:0000256" key="7">
    <source>
        <dbReference type="RuleBase" id="RU004326"/>
    </source>
</evidence>
<feature type="domain" description="Alpha-D-phosphohexomutase alpha/beta/alpha" evidence="11">
    <location>
        <begin position="328"/>
        <end position="443"/>
    </location>
</feature>
<dbReference type="GO" id="GO:0006166">
    <property type="term" value="P:purine ribonucleoside salvage"/>
    <property type="evidence" value="ECO:0007669"/>
    <property type="project" value="TreeGrafter"/>
</dbReference>
<dbReference type="GO" id="GO:0008973">
    <property type="term" value="F:phosphopentomutase activity"/>
    <property type="evidence" value="ECO:0007669"/>
    <property type="project" value="TreeGrafter"/>
</dbReference>
<comment type="similarity">
    <text evidence="2 7">Belongs to the phosphohexose mutase family.</text>
</comment>
<comment type="caution">
    <text evidence="12">The sequence shown here is derived from an EMBL/GenBank/DDBJ whole genome shotgun (WGS) entry which is preliminary data.</text>
</comment>